<dbReference type="Gene3D" id="1.10.287.2250">
    <property type="match status" value="1"/>
</dbReference>
<feature type="domain" description="Cathepsin propeptide inhibitor" evidence="2">
    <location>
        <begin position="51"/>
        <end position="107"/>
    </location>
</feature>
<dbReference type="Pfam" id="PF08246">
    <property type="entry name" value="Inhibitor_I29"/>
    <property type="match status" value="1"/>
</dbReference>
<protein>
    <recommendedName>
        <fullName evidence="2">Cathepsin propeptide inhibitor domain-containing protein</fullName>
    </recommendedName>
</protein>
<dbReference type="EMBL" id="JADCNL010000006">
    <property type="protein sequence ID" value="KAG0475870.1"/>
    <property type="molecule type" value="Genomic_DNA"/>
</dbReference>
<dbReference type="InterPro" id="IPR013201">
    <property type="entry name" value="Prot_inhib_I29"/>
</dbReference>
<dbReference type="InterPro" id="IPR038765">
    <property type="entry name" value="Papain-like_cys_pep_sf"/>
</dbReference>
<gene>
    <name evidence="3" type="ORF">HPP92_012711</name>
</gene>
<keyword evidence="4" id="KW-1185">Reference proteome</keyword>
<feature type="signal peptide" evidence="1">
    <location>
        <begin position="1"/>
        <end position="17"/>
    </location>
</feature>
<proteinExistence type="predicted"/>
<organism evidence="3 4">
    <name type="scientific">Vanilla planifolia</name>
    <name type="common">Vanilla</name>
    <dbReference type="NCBI Taxonomy" id="51239"/>
    <lineage>
        <taxon>Eukaryota</taxon>
        <taxon>Viridiplantae</taxon>
        <taxon>Streptophyta</taxon>
        <taxon>Embryophyta</taxon>
        <taxon>Tracheophyta</taxon>
        <taxon>Spermatophyta</taxon>
        <taxon>Magnoliopsida</taxon>
        <taxon>Liliopsida</taxon>
        <taxon>Asparagales</taxon>
        <taxon>Orchidaceae</taxon>
        <taxon>Vanilloideae</taxon>
        <taxon>Vanilleae</taxon>
        <taxon>Vanilla</taxon>
    </lineage>
</organism>
<feature type="chain" id="PRO_5033015884" description="Cathepsin propeptide inhibitor domain-containing protein" evidence="1">
    <location>
        <begin position="18"/>
        <end position="152"/>
    </location>
</feature>
<sequence length="152" mass="17756">MTKVFLLVFFLLSVATASHMEMMDEDLETEDGHIKIMDEDLETEDSLWNLYERWISHNNVSRDPDEKQKRFKVFKDNARAIHQFNKRDDMSYKKAINMFADMTDEEFSATKTGFVIRRRRSHSRNARLGGVFALELDTGPGEIRNLGSMLLC</sequence>
<dbReference type="SUPFAM" id="SSF54001">
    <property type="entry name" value="Cysteine proteinases"/>
    <property type="match status" value="1"/>
</dbReference>
<dbReference type="AlphaFoldDB" id="A0A835UXB3"/>
<comment type="caution">
    <text evidence="3">The sequence shown here is derived from an EMBL/GenBank/DDBJ whole genome shotgun (WGS) entry which is preliminary data.</text>
</comment>
<dbReference type="Proteomes" id="UP000636800">
    <property type="component" value="Chromosome 6"/>
</dbReference>
<dbReference type="OrthoDB" id="10260625at2759"/>
<reference evidence="3 4" key="1">
    <citation type="journal article" date="2020" name="Nat. Food">
        <title>A phased Vanilla planifolia genome enables genetic improvement of flavour and production.</title>
        <authorList>
            <person name="Hasing T."/>
            <person name="Tang H."/>
            <person name="Brym M."/>
            <person name="Khazi F."/>
            <person name="Huang T."/>
            <person name="Chambers A.H."/>
        </authorList>
    </citation>
    <scope>NUCLEOTIDE SEQUENCE [LARGE SCALE GENOMIC DNA]</scope>
    <source>
        <tissue evidence="3">Leaf</tissue>
    </source>
</reference>
<keyword evidence="1" id="KW-0732">Signal</keyword>
<evidence type="ECO:0000313" key="3">
    <source>
        <dbReference type="EMBL" id="KAG0475870.1"/>
    </source>
</evidence>
<name>A0A835UXB3_VANPL</name>
<evidence type="ECO:0000313" key="4">
    <source>
        <dbReference type="Proteomes" id="UP000636800"/>
    </source>
</evidence>
<accession>A0A835UXB3</accession>
<evidence type="ECO:0000259" key="2">
    <source>
        <dbReference type="SMART" id="SM00848"/>
    </source>
</evidence>
<dbReference type="SMART" id="SM00848">
    <property type="entry name" value="Inhibitor_I29"/>
    <property type="match status" value="1"/>
</dbReference>
<evidence type="ECO:0000256" key="1">
    <source>
        <dbReference type="SAM" id="SignalP"/>
    </source>
</evidence>